<dbReference type="PANTHER" id="PTHR43479:SF11">
    <property type="entry name" value="ACREF_ENVCD OPERON REPRESSOR-RELATED"/>
    <property type="match status" value="1"/>
</dbReference>
<dbReference type="EMBL" id="JAMTCC010000070">
    <property type="protein sequence ID" value="MCT7947989.1"/>
    <property type="molecule type" value="Genomic_DNA"/>
</dbReference>
<evidence type="ECO:0000256" key="1">
    <source>
        <dbReference type="ARBA" id="ARBA00023125"/>
    </source>
</evidence>
<gene>
    <name evidence="4" type="ORF">NE536_21835</name>
</gene>
<protein>
    <submittedName>
        <fullName evidence="4">TetR/AcrR family transcriptional regulator</fullName>
    </submittedName>
</protein>
<keyword evidence="5" id="KW-1185">Reference proteome</keyword>
<evidence type="ECO:0000313" key="5">
    <source>
        <dbReference type="Proteomes" id="UP001155604"/>
    </source>
</evidence>
<dbReference type="InterPro" id="IPR054422">
    <property type="entry name" value="TetR-like_HI_0893_C"/>
</dbReference>
<dbReference type="AlphaFoldDB" id="A0A9X3B2C4"/>
<name>A0A9X3B2C4_9GAMM</name>
<proteinExistence type="predicted"/>
<dbReference type="RefSeq" id="WP_261274008.1">
    <property type="nucleotide sequence ID" value="NZ_JAMTCC010000070.1"/>
</dbReference>
<dbReference type="InterPro" id="IPR050624">
    <property type="entry name" value="HTH-type_Tx_Regulator"/>
</dbReference>
<dbReference type="Pfam" id="PF22604">
    <property type="entry name" value="TetR_HI_0893_C"/>
    <property type="match status" value="1"/>
</dbReference>
<dbReference type="PANTHER" id="PTHR43479">
    <property type="entry name" value="ACREF/ENVCD OPERON REPRESSOR-RELATED"/>
    <property type="match status" value="1"/>
</dbReference>
<dbReference type="PROSITE" id="PS50977">
    <property type="entry name" value="HTH_TETR_2"/>
    <property type="match status" value="1"/>
</dbReference>
<dbReference type="SUPFAM" id="SSF46689">
    <property type="entry name" value="Homeodomain-like"/>
    <property type="match status" value="1"/>
</dbReference>
<keyword evidence="1 2" id="KW-0238">DNA-binding</keyword>
<evidence type="ECO:0000259" key="3">
    <source>
        <dbReference type="PROSITE" id="PS50977"/>
    </source>
</evidence>
<organism evidence="4 5">
    <name type="scientific">Shewanella septentrionalis</name>
    <dbReference type="NCBI Taxonomy" id="2952223"/>
    <lineage>
        <taxon>Bacteria</taxon>
        <taxon>Pseudomonadati</taxon>
        <taxon>Pseudomonadota</taxon>
        <taxon>Gammaproteobacteria</taxon>
        <taxon>Alteromonadales</taxon>
        <taxon>Shewanellaceae</taxon>
        <taxon>Shewanella</taxon>
    </lineage>
</organism>
<dbReference type="InterPro" id="IPR009057">
    <property type="entry name" value="Homeodomain-like_sf"/>
</dbReference>
<accession>A0A9X3B2C4</accession>
<feature type="domain" description="HTH tetR-type" evidence="3">
    <location>
        <begin position="2"/>
        <end position="62"/>
    </location>
</feature>
<dbReference type="Pfam" id="PF00440">
    <property type="entry name" value="TetR_N"/>
    <property type="match status" value="1"/>
</dbReference>
<comment type="caution">
    <text evidence="4">The sequence shown here is derived from an EMBL/GenBank/DDBJ whole genome shotgun (WGS) entry which is preliminary data.</text>
</comment>
<dbReference type="PRINTS" id="PR00455">
    <property type="entry name" value="HTHTETR"/>
</dbReference>
<reference evidence="4" key="1">
    <citation type="journal article" date="2023" name="Int. J. Syst. Evol. Microbiol.">
        <title>&lt;i&gt;Shewanella septentrionalis&lt;/i&gt; sp. nov. and &lt;i&gt;Shewanella holmiensis&lt;/i&gt; sp. nov., isolated from Baltic Sea water and sediments.</title>
        <authorList>
            <person name="Martin-Rodriguez A.J."/>
            <person name="Thorell K."/>
            <person name="Joffre E."/>
            <person name="Jensie-Markopoulos S."/>
            <person name="Moore E.R.B."/>
            <person name="Sjoling A."/>
        </authorList>
    </citation>
    <scope>NUCLEOTIDE SEQUENCE</scope>
    <source>
        <strain evidence="4">SP1W3</strain>
    </source>
</reference>
<evidence type="ECO:0000313" key="4">
    <source>
        <dbReference type="EMBL" id="MCT7947989.1"/>
    </source>
</evidence>
<feature type="DNA-binding region" description="H-T-H motif" evidence="2">
    <location>
        <begin position="25"/>
        <end position="44"/>
    </location>
</feature>
<evidence type="ECO:0000256" key="2">
    <source>
        <dbReference type="PROSITE-ProRule" id="PRU00335"/>
    </source>
</evidence>
<dbReference type="Proteomes" id="UP001155604">
    <property type="component" value="Unassembled WGS sequence"/>
</dbReference>
<sequence>MLSKRDRILEAAEKIVVLNGFDGLSMQLIAKEAGISAGTIYLHFTCKDDLIISLREKVITTISQKVLGGIKSENSSWDNYRIVWFNILTLAKERNADQLSFEQYLKIPGTSDEKSNEYEKLLFSPLYDLYQKAIIKGEIIDIGINYLIALSLESAVALARYLRRDAIEYDAIQLNEICRLSWRAICVNK</sequence>
<dbReference type="Gene3D" id="1.10.357.10">
    <property type="entry name" value="Tetracycline Repressor, domain 2"/>
    <property type="match status" value="1"/>
</dbReference>
<dbReference type="InterPro" id="IPR001647">
    <property type="entry name" value="HTH_TetR"/>
</dbReference>
<dbReference type="GO" id="GO:0003677">
    <property type="term" value="F:DNA binding"/>
    <property type="evidence" value="ECO:0007669"/>
    <property type="project" value="UniProtKB-UniRule"/>
</dbReference>